<feature type="domain" description="Aminotransferase class I/classII large" evidence="3">
    <location>
        <begin position="200"/>
        <end position="521"/>
    </location>
</feature>
<dbReference type="CDD" id="cd00609">
    <property type="entry name" value="AAT_like"/>
    <property type="match status" value="1"/>
</dbReference>
<dbReference type="GO" id="GO:0030170">
    <property type="term" value="F:pyridoxal phosphate binding"/>
    <property type="evidence" value="ECO:0007669"/>
    <property type="project" value="InterPro"/>
</dbReference>
<evidence type="ECO:0000313" key="5">
    <source>
        <dbReference type="Proteomes" id="UP000050934"/>
    </source>
</evidence>
<dbReference type="InterPro" id="IPR015421">
    <property type="entry name" value="PyrdxlP-dep_Trfase_major"/>
</dbReference>
<reference evidence="4 5" key="1">
    <citation type="journal article" date="2015" name="Genome Announc.">
        <title>Expanding the biotechnology potential of lactobacilli through comparative genomics of 213 strains and associated genera.</title>
        <authorList>
            <person name="Sun Z."/>
            <person name="Harris H.M."/>
            <person name="McCann A."/>
            <person name="Guo C."/>
            <person name="Argimon S."/>
            <person name="Zhang W."/>
            <person name="Yang X."/>
            <person name="Jeffery I.B."/>
            <person name="Cooney J.C."/>
            <person name="Kagawa T.F."/>
            <person name="Liu W."/>
            <person name="Song Y."/>
            <person name="Salvetti E."/>
            <person name="Wrobel A."/>
            <person name="Rasinkangas P."/>
            <person name="Parkhill J."/>
            <person name="Rea M.C."/>
            <person name="O'Sullivan O."/>
            <person name="Ritari J."/>
            <person name="Douillard F.P."/>
            <person name="Paul Ross R."/>
            <person name="Yang R."/>
            <person name="Briner A.E."/>
            <person name="Felis G.E."/>
            <person name="de Vos W.M."/>
            <person name="Barrangou R."/>
            <person name="Klaenhammer T.R."/>
            <person name="Caufield P.W."/>
            <person name="Cui Y."/>
            <person name="Zhang H."/>
            <person name="O'Toole P.W."/>
        </authorList>
    </citation>
    <scope>NUCLEOTIDE SEQUENCE [LARGE SCALE GENOMIC DNA]</scope>
    <source>
        <strain evidence="4 5">DSM 17896</strain>
    </source>
</reference>
<dbReference type="NCBIfam" id="NF006755">
    <property type="entry name" value="PRK09275.1"/>
    <property type="match status" value="1"/>
</dbReference>
<evidence type="ECO:0000256" key="2">
    <source>
        <dbReference type="RuleBase" id="RU000481"/>
    </source>
</evidence>
<dbReference type="InterPro" id="IPR050478">
    <property type="entry name" value="Ethylene_sulfur-biosynth"/>
</dbReference>
<evidence type="ECO:0000259" key="3">
    <source>
        <dbReference type="Pfam" id="PF00155"/>
    </source>
</evidence>
<dbReference type="PATRIC" id="fig|396268.3.peg.1056"/>
<dbReference type="Pfam" id="PF00155">
    <property type="entry name" value="Aminotran_1_2"/>
    <property type="match status" value="1"/>
</dbReference>
<keyword evidence="1" id="KW-0663">Pyridoxal phosphate</keyword>
<dbReference type="PANTHER" id="PTHR43795:SF2">
    <property type="entry name" value="BIFUNCTIONAL ASPARTATE AMINOTRANSFERASE AND GLUTAMATE_ASPARTATE-PREPHENATE AMINOTRANSFERASE"/>
    <property type="match status" value="1"/>
</dbReference>
<accession>A0A0R2I0H3</accession>
<keyword evidence="5" id="KW-1185">Reference proteome</keyword>
<dbReference type="InterPro" id="IPR004838">
    <property type="entry name" value="NHTrfase_class1_PyrdxlP-BS"/>
</dbReference>
<dbReference type="PANTHER" id="PTHR43795">
    <property type="entry name" value="BIFUNCTIONAL ASPARTATE AMINOTRANSFERASE AND GLUTAMATE/ASPARTATE-PREPHENATE AMINOTRANSFERASE-RELATED"/>
    <property type="match status" value="1"/>
</dbReference>
<sequence length="542" mass="61458">MTADLSMFNKVDDSVVDKYAKMSSFEIAAIFKSKLSKNLKGNRVVDAGRGNPNWFNAMGRLALNRLVELGVQEGKRVMTNDHEEMVGSPEKEGMFARIMSALGDSDVDKFLRQSFGWAMANLEIDDKDAFMYDMIDGAIGDHYPVPDRILNNVEPILRAFLQKNHMADGDLANQTDLFPTEGGAMAMCYIFQEMKASELLNAGDTIAINSPIFTPYLQIPALKEYQLNIKEVLPKAENDWQMTDEQLDELKDPKIKAFFATNPMNPPARAFNEHVMKKLQEVVKANPNLIILTDDVYGTFAPGYTSLYNVLPHNTILVYSFSKLYGVTGHRLGVVAVNKDNVMDRLIQEKAKNNPEINKDYVDRYSIITGDPVGMKWIDRLCADSRSVGLAHVAGLSTHEQIQECMLAFTSLIHNGIDPYMEESRVLTRQRHDMLWNTLGLKDPLKDNNSAYYCMVSIYDLMSMMHGDDFAEWFKKNYTVLHFEYRLAVEYGGNVMDTMAFGAPEGYVRVSFANLSAVDYKILGEDMRNLVDEYYAKYQEEK</sequence>
<name>A0A0R2I0H3_9LACO</name>
<keyword evidence="2 4" id="KW-0032">Aminotransferase</keyword>
<dbReference type="Proteomes" id="UP000050934">
    <property type="component" value="Unassembled WGS sequence"/>
</dbReference>
<dbReference type="Gene3D" id="1.10.20.110">
    <property type="match status" value="1"/>
</dbReference>
<proteinExistence type="inferred from homology"/>
<dbReference type="GO" id="GO:0006520">
    <property type="term" value="P:amino acid metabolic process"/>
    <property type="evidence" value="ECO:0007669"/>
    <property type="project" value="TreeGrafter"/>
</dbReference>
<dbReference type="Gene3D" id="3.90.1150.10">
    <property type="entry name" value="Aspartate Aminotransferase, domain 1"/>
    <property type="match status" value="1"/>
</dbReference>
<dbReference type="InterPro" id="IPR022518">
    <property type="entry name" value="Aspartate_4-decarboxylase"/>
</dbReference>
<dbReference type="EMBL" id="JQBW01000010">
    <property type="protein sequence ID" value="KRN58593.1"/>
    <property type="molecule type" value="Genomic_DNA"/>
</dbReference>
<protein>
    <recommendedName>
        <fullName evidence="2">Aminotransferase</fullName>
        <ecNumber evidence="2">2.6.1.-</ecNumber>
    </recommendedName>
</protein>
<dbReference type="InterPro" id="IPR015422">
    <property type="entry name" value="PyrdxlP-dep_Trfase_small"/>
</dbReference>
<dbReference type="Gene3D" id="3.40.640.10">
    <property type="entry name" value="Type I PLP-dependent aspartate aminotransferase-like (Major domain)"/>
    <property type="match status" value="1"/>
</dbReference>
<dbReference type="EC" id="2.6.1.-" evidence="2"/>
<comment type="cofactor">
    <cofactor evidence="2">
        <name>pyridoxal 5'-phosphate</name>
        <dbReference type="ChEBI" id="CHEBI:597326"/>
    </cofactor>
</comment>
<gene>
    <name evidence="4" type="ORF">IV45_GL001044</name>
</gene>
<dbReference type="NCBIfam" id="TIGR03801">
    <property type="entry name" value="asp_4_decarbox"/>
    <property type="match status" value="1"/>
</dbReference>
<dbReference type="RefSeq" id="WP_057742202.1">
    <property type="nucleotide sequence ID" value="NZ_JQBW01000010.1"/>
</dbReference>
<dbReference type="GO" id="GO:0008483">
    <property type="term" value="F:transaminase activity"/>
    <property type="evidence" value="ECO:0007669"/>
    <property type="project" value="UniProtKB-KW"/>
</dbReference>
<dbReference type="STRING" id="396268.IV45_GL001044"/>
<organism evidence="4 5">
    <name type="scientific">Limosilactobacillus secaliphilus</name>
    <dbReference type="NCBI Taxonomy" id="396268"/>
    <lineage>
        <taxon>Bacteria</taxon>
        <taxon>Bacillati</taxon>
        <taxon>Bacillota</taxon>
        <taxon>Bacilli</taxon>
        <taxon>Lactobacillales</taxon>
        <taxon>Lactobacillaceae</taxon>
        <taxon>Limosilactobacillus</taxon>
    </lineage>
</organism>
<evidence type="ECO:0000313" key="4">
    <source>
        <dbReference type="EMBL" id="KRN58593.1"/>
    </source>
</evidence>
<dbReference type="PROSITE" id="PS00105">
    <property type="entry name" value="AA_TRANSFER_CLASS_1"/>
    <property type="match status" value="1"/>
</dbReference>
<evidence type="ECO:0000256" key="1">
    <source>
        <dbReference type="ARBA" id="ARBA00022898"/>
    </source>
</evidence>
<dbReference type="InterPro" id="IPR015424">
    <property type="entry name" value="PyrdxlP-dep_Trfase"/>
</dbReference>
<dbReference type="InterPro" id="IPR004839">
    <property type="entry name" value="Aminotransferase_I/II_large"/>
</dbReference>
<dbReference type="SUPFAM" id="SSF53383">
    <property type="entry name" value="PLP-dependent transferases"/>
    <property type="match status" value="1"/>
</dbReference>
<dbReference type="AlphaFoldDB" id="A0A0R2I0H3"/>
<dbReference type="OrthoDB" id="9804407at2"/>
<comment type="similarity">
    <text evidence="2">Belongs to the class-I pyridoxal-phosphate-dependent aminotransferase family.</text>
</comment>
<comment type="caution">
    <text evidence="4">The sequence shown here is derived from an EMBL/GenBank/DDBJ whole genome shotgun (WGS) entry which is preliminary data.</text>
</comment>
<keyword evidence="2 4" id="KW-0808">Transferase</keyword>